<evidence type="ECO:0000256" key="1">
    <source>
        <dbReference type="ARBA" id="ARBA00004496"/>
    </source>
</evidence>
<evidence type="ECO:0000256" key="2">
    <source>
        <dbReference type="ARBA" id="ARBA00009021"/>
    </source>
</evidence>
<keyword evidence="11" id="KW-1185">Reference proteome</keyword>
<dbReference type="PANTHER" id="PTHR11805:SF1">
    <property type="entry name" value="CYSTEINE-RICH PDZ-BINDING PROTEIN"/>
    <property type="match status" value="1"/>
</dbReference>
<dbReference type="EMBL" id="JBHFEH010000027">
    <property type="protein sequence ID" value="KAL2052429.1"/>
    <property type="molecule type" value="Genomic_DNA"/>
</dbReference>
<evidence type="ECO:0000256" key="4">
    <source>
        <dbReference type="ARBA" id="ARBA00022490"/>
    </source>
</evidence>
<reference evidence="10 11" key="1">
    <citation type="submission" date="2024-09" db="EMBL/GenBank/DDBJ databases">
        <title>Rethinking Asexuality: The Enigmatic Case of Functional Sexual Genes in Lepraria (Stereocaulaceae).</title>
        <authorList>
            <person name="Doellman M."/>
            <person name="Sun Y."/>
            <person name="Barcenas-Pena A."/>
            <person name="Lumbsch H.T."/>
            <person name="Grewe F."/>
        </authorList>
    </citation>
    <scope>NUCLEOTIDE SEQUENCE [LARGE SCALE GENOMIC DNA]</scope>
    <source>
        <strain evidence="10 11">Grewe 0041</strain>
    </source>
</reference>
<protein>
    <recommendedName>
        <fullName evidence="3">Cysteine-rich PDZ-binding protein</fullName>
    </recommendedName>
    <alternativeName>
        <fullName evidence="8">Cysteine-rich interactor of PDZ three</fullName>
    </alternativeName>
</protein>
<evidence type="ECO:0000256" key="9">
    <source>
        <dbReference type="SAM" id="MobiDB-lite"/>
    </source>
</evidence>
<evidence type="ECO:0000313" key="10">
    <source>
        <dbReference type="EMBL" id="KAL2052429.1"/>
    </source>
</evidence>
<name>A0ABR4B6B3_9LECA</name>
<gene>
    <name evidence="10" type="ORF">ABVK25_007301</name>
</gene>
<comment type="caution">
    <text evidence="10">The sequence shown here is derived from an EMBL/GenBank/DDBJ whole genome shotgun (WGS) entry which is preliminary data.</text>
</comment>
<feature type="compositionally biased region" description="Low complexity" evidence="9">
    <location>
        <begin position="30"/>
        <end position="40"/>
    </location>
</feature>
<keyword evidence="6" id="KW-0747">Spliceosome</keyword>
<keyword evidence="7" id="KW-0508">mRNA splicing</keyword>
<comment type="similarity">
    <text evidence="2">Belongs to the CRIPT family.</text>
</comment>
<dbReference type="PANTHER" id="PTHR11805">
    <property type="entry name" value="CYSTEINE-RICH PDZ-BINDING PROTEIN"/>
    <property type="match status" value="1"/>
</dbReference>
<accession>A0ABR4B6B3</accession>
<feature type="region of interest" description="Disordered" evidence="9">
    <location>
        <begin position="14"/>
        <end position="52"/>
    </location>
</feature>
<keyword evidence="5" id="KW-0507">mRNA processing</keyword>
<dbReference type="InterPro" id="IPR019367">
    <property type="entry name" value="PDZ-binding_CRIPT"/>
</dbReference>
<evidence type="ECO:0000256" key="5">
    <source>
        <dbReference type="ARBA" id="ARBA00022664"/>
    </source>
</evidence>
<keyword evidence="4" id="KW-0963">Cytoplasm</keyword>
<feature type="region of interest" description="Disordered" evidence="9">
    <location>
        <begin position="100"/>
        <end position="121"/>
    </location>
</feature>
<feature type="compositionally biased region" description="Polar residues" evidence="9">
    <location>
        <begin position="100"/>
        <end position="109"/>
    </location>
</feature>
<comment type="subcellular location">
    <subcellularLocation>
        <location evidence="1">Cytoplasm</location>
    </subcellularLocation>
</comment>
<evidence type="ECO:0000256" key="8">
    <source>
        <dbReference type="ARBA" id="ARBA00032518"/>
    </source>
</evidence>
<dbReference type="Proteomes" id="UP001590951">
    <property type="component" value="Unassembled WGS sequence"/>
</dbReference>
<evidence type="ECO:0000256" key="3">
    <source>
        <dbReference type="ARBA" id="ARBA00018615"/>
    </source>
</evidence>
<evidence type="ECO:0000256" key="6">
    <source>
        <dbReference type="ARBA" id="ARBA00022728"/>
    </source>
</evidence>
<dbReference type="Pfam" id="PF10235">
    <property type="entry name" value="Cript"/>
    <property type="match status" value="1"/>
</dbReference>
<organism evidence="10 11">
    <name type="scientific">Lepraria finkii</name>
    <dbReference type="NCBI Taxonomy" id="1340010"/>
    <lineage>
        <taxon>Eukaryota</taxon>
        <taxon>Fungi</taxon>
        <taxon>Dikarya</taxon>
        <taxon>Ascomycota</taxon>
        <taxon>Pezizomycotina</taxon>
        <taxon>Lecanoromycetes</taxon>
        <taxon>OSLEUM clade</taxon>
        <taxon>Lecanoromycetidae</taxon>
        <taxon>Lecanorales</taxon>
        <taxon>Lecanorineae</taxon>
        <taxon>Stereocaulaceae</taxon>
        <taxon>Lepraria</taxon>
    </lineage>
</organism>
<evidence type="ECO:0000256" key="7">
    <source>
        <dbReference type="ARBA" id="ARBA00023187"/>
    </source>
</evidence>
<sequence>MVCAKCQKMQKKTQLATPSVKRKNDIYHRSSASDSKSNSSATVGQSGIGKSKLLSQNAKNPYAAYSSSCDACKTKVDRGHKFCNKCAYKAGNACAICGKSQNKGTSTNGGPVIQGQRFSSK</sequence>
<evidence type="ECO:0000313" key="11">
    <source>
        <dbReference type="Proteomes" id="UP001590951"/>
    </source>
</evidence>
<proteinExistence type="inferred from homology"/>